<feature type="domain" description="C2H2-type" evidence="5">
    <location>
        <begin position="123"/>
        <end position="145"/>
    </location>
</feature>
<dbReference type="PANTHER" id="PTHR24409:SF295">
    <property type="entry name" value="AZ2-RELATED"/>
    <property type="match status" value="1"/>
</dbReference>
<dbReference type="GO" id="GO:0000981">
    <property type="term" value="F:DNA-binding transcription factor activity, RNA polymerase II-specific"/>
    <property type="evidence" value="ECO:0007669"/>
    <property type="project" value="TreeGrafter"/>
</dbReference>
<keyword evidence="1" id="KW-0479">Metal-binding</keyword>
<dbReference type="AlphaFoldDB" id="A0A0E3WNY9"/>
<dbReference type="SUPFAM" id="SSF57667">
    <property type="entry name" value="beta-beta-alpha zinc fingers"/>
    <property type="match status" value="1"/>
</dbReference>
<dbReference type="Gene3D" id="3.30.40.10">
    <property type="entry name" value="Zinc/RING finger domain, C3HC4 (zinc finger)"/>
    <property type="match status" value="1"/>
</dbReference>
<dbReference type="EMBL" id="CP009513">
    <property type="protein sequence ID" value="AKB67590.1"/>
    <property type="molecule type" value="Genomic_DNA"/>
</dbReference>
<name>A0A0E3WNY9_METMZ</name>
<dbReference type="SMART" id="SM00355">
    <property type="entry name" value="ZnF_C2H2"/>
    <property type="match status" value="8"/>
</dbReference>
<evidence type="ECO:0000256" key="3">
    <source>
        <dbReference type="ARBA" id="ARBA00022771"/>
    </source>
</evidence>
<dbReference type="InterPro" id="IPR013087">
    <property type="entry name" value="Znf_C2H2_type"/>
</dbReference>
<protein>
    <recommendedName>
        <fullName evidence="5">C2H2-type domain-containing protein</fullName>
    </recommendedName>
</protein>
<evidence type="ECO:0000256" key="4">
    <source>
        <dbReference type="ARBA" id="ARBA00022833"/>
    </source>
</evidence>
<dbReference type="GO" id="GO:0000977">
    <property type="term" value="F:RNA polymerase II transcription regulatory region sequence-specific DNA binding"/>
    <property type="evidence" value="ECO:0007669"/>
    <property type="project" value="TreeGrafter"/>
</dbReference>
<dbReference type="Proteomes" id="UP000033063">
    <property type="component" value="Chromosome"/>
</dbReference>
<evidence type="ECO:0000313" key="7">
    <source>
        <dbReference type="Proteomes" id="UP000033063"/>
    </source>
</evidence>
<accession>A0A0E3WNY9</accession>
<evidence type="ECO:0000256" key="2">
    <source>
        <dbReference type="ARBA" id="ARBA00022737"/>
    </source>
</evidence>
<proteinExistence type="predicted"/>
<keyword evidence="4" id="KW-0862">Zinc</keyword>
<keyword evidence="2" id="KW-0677">Repeat</keyword>
<keyword evidence="3" id="KW-0863">Zinc-finger</keyword>
<dbReference type="HOGENOM" id="CLU_693750_0_0_2"/>
<dbReference type="PROSITE" id="PS00028">
    <property type="entry name" value="ZINC_FINGER_C2H2_1"/>
    <property type="match status" value="4"/>
</dbReference>
<organism evidence="6 7">
    <name type="scientific">Methanosarcina mazei LYC</name>
    <dbReference type="NCBI Taxonomy" id="1434114"/>
    <lineage>
        <taxon>Archaea</taxon>
        <taxon>Methanobacteriati</taxon>
        <taxon>Methanobacteriota</taxon>
        <taxon>Stenosarchaea group</taxon>
        <taxon>Methanomicrobia</taxon>
        <taxon>Methanosarcinales</taxon>
        <taxon>Methanosarcinaceae</taxon>
        <taxon>Methanosarcina</taxon>
    </lineage>
</organism>
<dbReference type="InterPro" id="IPR013083">
    <property type="entry name" value="Znf_RING/FYVE/PHD"/>
</dbReference>
<dbReference type="PANTHER" id="PTHR24409">
    <property type="entry name" value="ZINC FINGER PROTEIN 142"/>
    <property type="match status" value="1"/>
</dbReference>
<dbReference type="GO" id="GO:0008270">
    <property type="term" value="F:zinc ion binding"/>
    <property type="evidence" value="ECO:0007669"/>
    <property type="project" value="UniProtKB-KW"/>
</dbReference>
<evidence type="ECO:0000256" key="1">
    <source>
        <dbReference type="ARBA" id="ARBA00022723"/>
    </source>
</evidence>
<gene>
    <name evidence="6" type="ORF">MSMAL_1047</name>
</gene>
<dbReference type="InterPro" id="IPR036236">
    <property type="entry name" value="Znf_C2H2_sf"/>
</dbReference>
<reference evidence="6 7" key="1">
    <citation type="submission" date="2014-07" db="EMBL/GenBank/DDBJ databases">
        <title>Methanogenic archaea and the global carbon cycle.</title>
        <authorList>
            <person name="Henriksen J.R."/>
            <person name="Luke J."/>
            <person name="Reinhart S."/>
            <person name="Benedict M.N."/>
            <person name="Youngblut N.D."/>
            <person name="Metcalf M.E."/>
            <person name="Whitaker R.J."/>
            <person name="Metcalf W.W."/>
        </authorList>
    </citation>
    <scope>NUCLEOTIDE SEQUENCE [LARGE SCALE GENOMIC DNA]</scope>
    <source>
        <strain evidence="6 7">LYC</strain>
    </source>
</reference>
<dbReference type="PATRIC" id="fig|1434114.4.peg.1299"/>
<evidence type="ECO:0000259" key="5">
    <source>
        <dbReference type="PROSITE" id="PS50157"/>
    </source>
</evidence>
<dbReference type="PROSITE" id="PS50157">
    <property type="entry name" value="ZINC_FINGER_C2H2_2"/>
    <property type="match status" value="1"/>
</dbReference>
<evidence type="ECO:0000313" key="6">
    <source>
        <dbReference type="EMBL" id="AKB67590.1"/>
    </source>
</evidence>
<sequence>MNKCKKCGNFLSSNGYCHQCLCYDVSAPSNMGFQQFCKVCDRYFTDLDKYSVHLKSHPTCEYCEERFISKEKLRIHLKNHECSLCHSYFHPISKHMMQHSFCNLCKKWFYNEEEYNEHLIEHPQCEYCKNRFNLETDLQLHRETHKCPVCHSYFHPISEHMKQHSYCNLCAKWFLGEKEYDEHLIAHPQCEYCKTLFSTHIHLRNHMDSIHKCRFCHRYFEDVRLHMREEHPYCPKCKKYYSNMGRYMEKHPKCKYCSERVEVDYINSHIFNSHYCPLCNDFFYPLDQHLKSNHFYSDKLKAWYLNKEVLSEFENDYLELLKCKVCGKQLYSVEGLASHSYAKHNVLSGFKWNSSALKYLIKGHIYLKKQQDMLSFSDTDLRNVKIDLYIRACRKIE</sequence>